<proteinExistence type="inferred from homology"/>
<dbReference type="PANTHER" id="PTHR48047">
    <property type="entry name" value="GLYCOSYLTRANSFERASE"/>
    <property type="match status" value="1"/>
</dbReference>
<organism evidence="2 3">
    <name type="scientific">Capsicum annuum</name>
    <name type="common">Capsicum pepper</name>
    <dbReference type="NCBI Taxonomy" id="4072"/>
    <lineage>
        <taxon>Eukaryota</taxon>
        <taxon>Viridiplantae</taxon>
        <taxon>Streptophyta</taxon>
        <taxon>Embryophyta</taxon>
        <taxon>Tracheophyta</taxon>
        <taxon>Spermatophyta</taxon>
        <taxon>Magnoliopsida</taxon>
        <taxon>eudicotyledons</taxon>
        <taxon>Gunneridae</taxon>
        <taxon>Pentapetalae</taxon>
        <taxon>asterids</taxon>
        <taxon>lamiids</taxon>
        <taxon>Solanales</taxon>
        <taxon>Solanaceae</taxon>
        <taxon>Solanoideae</taxon>
        <taxon>Capsiceae</taxon>
        <taxon>Capsicum</taxon>
    </lineage>
</organism>
<accession>A0A2G2YWG7</accession>
<evidence type="ECO:0000256" key="1">
    <source>
        <dbReference type="ARBA" id="ARBA00009995"/>
    </source>
</evidence>
<dbReference type="EMBL" id="AYRZ02000008">
    <property type="protein sequence ID" value="PHT74053.1"/>
    <property type="molecule type" value="Genomic_DNA"/>
</dbReference>
<dbReference type="OMA" id="TINEGRC"/>
<gene>
    <name evidence="2" type="ORF">T459_21330</name>
</gene>
<reference evidence="2 3" key="2">
    <citation type="journal article" date="2017" name="Genome Biol.">
        <title>New reference genome sequences of hot pepper reveal the massive evolution of plant disease-resistance genes by retroduplication.</title>
        <authorList>
            <person name="Kim S."/>
            <person name="Park J."/>
            <person name="Yeom S.I."/>
            <person name="Kim Y.M."/>
            <person name="Seo E."/>
            <person name="Kim K.T."/>
            <person name="Kim M.S."/>
            <person name="Lee J.M."/>
            <person name="Cheong K."/>
            <person name="Shin H.S."/>
            <person name="Kim S.B."/>
            <person name="Han K."/>
            <person name="Lee J."/>
            <person name="Park M."/>
            <person name="Lee H.A."/>
            <person name="Lee H.Y."/>
            <person name="Lee Y."/>
            <person name="Oh S."/>
            <person name="Lee J.H."/>
            <person name="Choi E."/>
            <person name="Choi E."/>
            <person name="Lee S.E."/>
            <person name="Jeon J."/>
            <person name="Kim H."/>
            <person name="Choi G."/>
            <person name="Song H."/>
            <person name="Lee J."/>
            <person name="Lee S.C."/>
            <person name="Kwon J.K."/>
            <person name="Lee H.Y."/>
            <person name="Koo N."/>
            <person name="Hong Y."/>
            <person name="Kim R.W."/>
            <person name="Kang W.H."/>
            <person name="Huh J.H."/>
            <person name="Kang B.C."/>
            <person name="Yang T.J."/>
            <person name="Lee Y.H."/>
            <person name="Bennetzen J.L."/>
            <person name="Choi D."/>
        </authorList>
    </citation>
    <scope>NUCLEOTIDE SEQUENCE [LARGE SCALE GENOMIC DNA]</scope>
    <source>
        <strain evidence="3">cv. CM334</strain>
    </source>
</reference>
<dbReference type="SUPFAM" id="SSF53756">
    <property type="entry name" value="UDP-Glycosyltransferase/glycogen phosphorylase"/>
    <property type="match status" value="1"/>
</dbReference>
<protein>
    <submittedName>
        <fullName evidence="2">Uncharacterized protein</fullName>
    </submittedName>
</protein>
<sequence length="257" mass="29719">MVSEPSYLKITAVAYMKPLNVIRFTTVIHRAIGSGLFIWVLELKFLAKEVGFPEGYKSADVLPDTAYRRNFFTAIDMLQNQAEKLLAKIKPKPNCIISDKHIAWTTETADKFQIPRIIFDRTSCFNQLCMHSLYIMKDQNKISESGPFVIPDLPNRIKVTKVQLPSTFNPSPTLLNRVSFDKENYLKKYFYSCQPESIVYACFRSISHTKVEQFVELYLGLEAIENGFEERTKERGLLIRGWAPQVIILKRRKIPKN</sequence>
<dbReference type="AlphaFoldDB" id="A0A2G2YWG7"/>
<keyword evidence="3" id="KW-1185">Reference proteome</keyword>
<evidence type="ECO:0000313" key="2">
    <source>
        <dbReference type="EMBL" id="PHT74053.1"/>
    </source>
</evidence>
<dbReference type="PANTHER" id="PTHR48047:SF186">
    <property type="entry name" value="UDP-GLYCOSYLTRANSFERASE 73C2-LIKE"/>
    <property type="match status" value="1"/>
</dbReference>
<comment type="similarity">
    <text evidence="1">Belongs to the UDP-glycosyltransferase family.</text>
</comment>
<dbReference type="Proteomes" id="UP000222542">
    <property type="component" value="Unassembled WGS sequence"/>
</dbReference>
<dbReference type="Gene3D" id="3.40.50.2000">
    <property type="entry name" value="Glycogen Phosphorylase B"/>
    <property type="match status" value="2"/>
</dbReference>
<evidence type="ECO:0000313" key="3">
    <source>
        <dbReference type="Proteomes" id="UP000222542"/>
    </source>
</evidence>
<reference evidence="2 3" key="1">
    <citation type="journal article" date="2014" name="Nat. Genet.">
        <title>Genome sequence of the hot pepper provides insights into the evolution of pungency in Capsicum species.</title>
        <authorList>
            <person name="Kim S."/>
            <person name="Park M."/>
            <person name="Yeom S.I."/>
            <person name="Kim Y.M."/>
            <person name="Lee J.M."/>
            <person name="Lee H.A."/>
            <person name="Seo E."/>
            <person name="Choi J."/>
            <person name="Cheong K."/>
            <person name="Kim K.T."/>
            <person name="Jung K."/>
            <person name="Lee G.W."/>
            <person name="Oh S.K."/>
            <person name="Bae C."/>
            <person name="Kim S.B."/>
            <person name="Lee H.Y."/>
            <person name="Kim S.Y."/>
            <person name="Kim M.S."/>
            <person name="Kang B.C."/>
            <person name="Jo Y.D."/>
            <person name="Yang H.B."/>
            <person name="Jeong H.J."/>
            <person name="Kang W.H."/>
            <person name="Kwon J.K."/>
            <person name="Shin C."/>
            <person name="Lim J.Y."/>
            <person name="Park J.H."/>
            <person name="Huh J.H."/>
            <person name="Kim J.S."/>
            <person name="Kim B.D."/>
            <person name="Cohen O."/>
            <person name="Paran I."/>
            <person name="Suh M.C."/>
            <person name="Lee S.B."/>
            <person name="Kim Y.K."/>
            <person name="Shin Y."/>
            <person name="Noh S.J."/>
            <person name="Park J."/>
            <person name="Seo Y.S."/>
            <person name="Kwon S.Y."/>
            <person name="Kim H.A."/>
            <person name="Park J.M."/>
            <person name="Kim H.J."/>
            <person name="Choi S.B."/>
            <person name="Bosland P.W."/>
            <person name="Reeves G."/>
            <person name="Jo S.H."/>
            <person name="Lee B.W."/>
            <person name="Cho H.T."/>
            <person name="Choi H.S."/>
            <person name="Lee M.S."/>
            <person name="Yu Y."/>
            <person name="Do Choi Y."/>
            <person name="Park B.S."/>
            <person name="van Deynze A."/>
            <person name="Ashrafi H."/>
            <person name="Hill T."/>
            <person name="Kim W.T."/>
            <person name="Pai H.S."/>
            <person name="Ahn H.K."/>
            <person name="Yeam I."/>
            <person name="Giovannoni J.J."/>
            <person name="Rose J.K."/>
            <person name="Sorensen I."/>
            <person name="Lee S.J."/>
            <person name="Kim R.W."/>
            <person name="Choi I.Y."/>
            <person name="Choi B.S."/>
            <person name="Lim J.S."/>
            <person name="Lee Y.H."/>
            <person name="Choi D."/>
        </authorList>
    </citation>
    <scope>NUCLEOTIDE SEQUENCE [LARGE SCALE GENOMIC DNA]</scope>
    <source>
        <strain evidence="3">cv. CM334</strain>
    </source>
</reference>
<dbReference type="Gramene" id="PHT74053">
    <property type="protein sequence ID" value="PHT74053"/>
    <property type="gene ID" value="T459_21330"/>
</dbReference>
<dbReference type="STRING" id="4072.A0A2G2YWG7"/>
<comment type="caution">
    <text evidence="2">The sequence shown here is derived from an EMBL/GenBank/DDBJ whole genome shotgun (WGS) entry which is preliminary data.</text>
</comment>
<name>A0A2G2YWG7_CAPAN</name>